<evidence type="ECO:0000256" key="2">
    <source>
        <dbReference type="ARBA" id="ARBA00022617"/>
    </source>
</evidence>
<dbReference type="PANTHER" id="PTHR24289:SF1">
    <property type="entry name" value="STEROID 17-ALPHA-HYDROXYLASE_17,20 LYASE"/>
    <property type="match status" value="1"/>
</dbReference>
<dbReference type="GO" id="GO:0016705">
    <property type="term" value="F:oxidoreductase activity, acting on paired donors, with incorporation or reduction of molecular oxygen"/>
    <property type="evidence" value="ECO:0007669"/>
    <property type="project" value="InterPro"/>
</dbReference>
<evidence type="ECO:0000256" key="4">
    <source>
        <dbReference type="ARBA" id="ARBA00023002"/>
    </source>
</evidence>
<dbReference type="AlphaFoldDB" id="A0A0K8RLC2"/>
<keyword evidence="6" id="KW-0503">Monooxygenase</keyword>
<reference evidence="7" key="1">
    <citation type="submission" date="2012-12" db="EMBL/GenBank/DDBJ databases">
        <title>Identification and characterization of a phenylalanine ammonia-lyase gene family in Isatis indigotica Fort.</title>
        <authorList>
            <person name="Liu Q."/>
            <person name="Chen J."/>
            <person name="Zhou X."/>
            <person name="Di P."/>
            <person name="Xiao Y."/>
            <person name="Xuan H."/>
            <person name="Zhang L."/>
            <person name="Chen W."/>
        </authorList>
    </citation>
    <scope>NUCLEOTIDE SEQUENCE</scope>
    <source>
        <tissue evidence="7">Salivary gland</tissue>
    </source>
</reference>
<dbReference type="GO" id="GO:0004497">
    <property type="term" value="F:monooxygenase activity"/>
    <property type="evidence" value="ECO:0007669"/>
    <property type="project" value="UniProtKB-KW"/>
</dbReference>
<evidence type="ECO:0000256" key="1">
    <source>
        <dbReference type="ARBA" id="ARBA00010617"/>
    </source>
</evidence>
<accession>A0A0K8RLC2</accession>
<dbReference type="InterPro" id="IPR002401">
    <property type="entry name" value="Cyt_P450_E_grp-I"/>
</dbReference>
<dbReference type="InterPro" id="IPR001128">
    <property type="entry name" value="Cyt_P450"/>
</dbReference>
<evidence type="ECO:0000313" key="7">
    <source>
        <dbReference type="EMBL" id="JAA71897.1"/>
    </source>
</evidence>
<keyword evidence="5" id="KW-0408">Iron</keyword>
<dbReference type="Gene3D" id="1.10.630.10">
    <property type="entry name" value="Cytochrome P450"/>
    <property type="match status" value="1"/>
</dbReference>
<protein>
    <submittedName>
        <fullName evidence="7">Putative cytochrome</fullName>
    </submittedName>
</protein>
<keyword evidence="3" id="KW-0479">Metal-binding</keyword>
<sequence>MYTKALESYVPGTIRNFAQSMLVAREEAIEQEKGDAQYLTEGNMIQVLFDIFAGGTETTIGILQWLCLKMTREPEIQAKIQKEIEHNQTQEKQLSNLPLHFTATLVFPLVKHLVCRPQSTVLHPSKETSYQLPSNRHFEWDS</sequence>
<proteinExistence type="evidence at transcript level"/>
<dbReference type="EMBL" id="GADI01001911">
    <property type="protein sequence ID" value="JAA71897.1"/>
    <property type="molecule type" value="mRNA"/>
</dbReference>
<evidence type="ECO:0000256" key="6">
    <source>
        <dbReference type="ARBA" id="ARBA00023033"/>
    </source>
</evidence>
<dbReference type="PANTHER" id="PTHR24289">
    <property type="entry name" value="STEROID 17-ALPHA-HYDROXYLASE/17,20 LYASE"/>
    <property type="match status" value="1"/>
</dbReference>
<dbReference type="PRINTS" id="PR00463">
    <property type="entry name" value="EP450I"/>
</dbReference>
<dbReference type="GO" id="GO:0005506">
    <property type="term" value="F:iron ion binding"/>
    <property type="evidence" value="ECO:0007669"/>
    <property type="project" value="InterPro"/>
</dbReference>
<keyword evidence="2" id="KW-0349">Heme</keyword>
<dbReference type="GO" id="GO:0020037">
    <property type="term" value="F:heme binding"/>
    <property type="evidence" value="ECO:0007669"/>
    <property type="project" value="InterPro"/>
</dbReference>
<keyword evidence="4" id="KW-0560">Oxidoreductase</keyword>
<comment type="similarity">
    <text evidence="1">Belongs to the cytochrome P450 family.</text>
</comment>
<dbReference type="InterPro" id="IPR036396">
    <property type="entry name" value="Cyt_P450_sf"/>
</dbReference>
<dbReference type="SUPFAM" id="SSF48264">
    <property type="entry name" value="Cytochrome P450"/>
    <property type="match status" value="1"/>
</dbReference>
<organism evidence="7">
    <name type="scientific">Ixodes ricinus</name>
    <name type="common">Common tick</name>
    <name type="synonym">Acarus ricinus</name>
    <dbReference type="NCBI Taxonomy" id="34613"/>
    <lineage>
        <taxon>Eukaryota</taxon>
        <taxon>Metazoa</taxon>
        <taxon>Ecdysozoa</taxon>
        <taxon>Arthropoda</taxon>
        <taxon>Chelicerata</taxon>
        <taxon>Arachnida</taxon>
        <taxon>Acari</taxon>
        <taxon>Parasitiformes</taxon>
        <taxon>Ixodida</taxon>
        <taxon>Ixodoidea</taxon>
        <taxon>Ixodidae</taxon>
        <taxon>Ixodinae</taxon>
        <taxon>Ixodes</taxon>
    </lineage>
</organism>
<dbReference type="Pfam" id="PF00067">
    <property type="entry name" value="p450"/>
    <property type="match status" value="1"/>
</dbReference>
<evidence type="ECO:0000256" key="5">
    <source>
        <dbReference type="ARBA" id="ARBA00023004"/>
    </source>
</evidence>
<name>A0A0K8RLC2_IXORI</name>
<evidence type="ECO:0000256" key="3">
    <source>
        <dbReference type="ARBA" id="ARBA00022723"/>
    </source>
</evidence>